<protein>
    <submittedName>
        <fullName evidence="1">Uncharacterized protein</fullName>
    </submittedName>
</protein>
<keyword evidence="2" id="KW-1185">Reference proteome</keyword>
<gene>
    <name evidence="1" type="ORF">CINC_LOCUS204</name>
</gene>
<organism evidence="1 2">
    <name type="scientific">Chrysodeixis includens</name>
    <name type="common">Soybean looper</name>
    <name type="synonym">Pseudoplusia includens</name>
    <dbReference type="NCBI Taxonomy" id="689277"/>
    <lineage>
        <taxon>Eukaryota</taxon>
        <taxon>Metazoa</taxon>
        <taxon>Ecdysozoa</taxon>
        <taxon>Arthropoda</taxon>
        <taxon>Hexapoda</taxon>
        <taxon>Insecta</taxon>
        <taxon>Pterygota</taxon>
        <taxon>Neoptera</taxon>
        <taxon>Endopterygota</taxon>
        <taxon>Lepidoptera</taxon>
        <taxon>Glossata</taxon>
        <taxon>Ditrysia</taxon>
        <taxon>Noctuoidea</taxon>
        <taxon>Noctuidae</taxon>
        <taxon>Plusiinae</taxon>
        <taxon>Chrysodeixis</taxon>
    </lineage>
</organism>
<evidence type="ECO:0000313" key="2">
    <source>
        <dbReference type="Proteomes" id="UP001154114"/>
    </source>
</evidence>
<sequence>MRALRGAGAAYLPINRNFRLVIFISRSSETHKVENEAASRVCRPRSWLLKFIVVCTAVKLQCFPFQRRKASASSYQRAAASTALQDTGAAAAAGAKAKPIKIHTLRNLKNLFTSTSSVLKILRNPAVKSGAFLLLLYGKDIPSKALFHWGSKAAPAQATLLRCEYPRVISPERRARSPPARPHRAGWNRKTECRAGSEETGNFWKYLPSFWMTRASYEFTKVTHTNNSYDPTEMGPSESSHFTFEQ</sequence>
<dbReference type="Proteomes" id="UP001154114">
    <property type="component" value="Chromosome 1"/>
</dbReference>
<accession>A0A9N8PWT3</accession>
<proteinExistence type="predicted"/>
<dbReference type="AlphaFoldDB" id="A0A9N8PWT3"/>
<name>A0A9N8PWT3_CHRIL</name>
<dbReference type="OrthoDB" id="10328156at2759"/>
<reference evidence="1" key="1">
    <citation type="submission" date="2021-12" db="EMBL/GenBank/DDBJ databases">
        <authorList>
            <person name="King R."/>
        </authorList>
    </citation>
    <scope>NUCLEOTIDE SEQUENCE</scope>
</reference>
<evidence type="ECO:0000313" key="1">
    <source>
        <dbReference type="EMBL" id="CAD0193908.1"/>
    </source>
</evidence>
<dbReference type="EMBL" id="LR824004">
    <property type="protein sequence ID" value="CAD0193908.1"/>
    <property type="molecule type" value="Genomic_DNA"/>
</dbReference>